<organism evidence="1">
    <name type="scientific">Klebsiella pneumoniae</name>
    <dbReference type="NCBI Taxonomy" id="573"/>
    <lineage>
        <taxon>Bacteria</taxon>
        <taxon>Pseudomonadati</taxon>
        <taxon>Pseudomonadota</taxon>
        <taxon>Gammaproteobacteria</taxon>
        <taxon>Enterobacterales</taxon>
        <taxon>Enterobacteriaceae</taxon>
        <taxon>Klebsiella/Raoultella group</taxon>
        <taxon>Klebsiella</taxon>
        <taxon>Klebsiella pneumoniae complex</taxon>
    </lineage>
</organism>
<proteinExistence type="predicted"/>
<dbReference type="RefSeq" id="WP_017900918.1">
    <property type="nucleotide sequence ID" value="NZ_AP018583.1"/>
</dbReference>
<keyword evidence="1" id="KW-0614">Plasmid</keyword>
<reference evidence="1" key="1">
    <citation type="submission" date="2015-12" db="EMBL/GenBank/DDBJ databases">
        <title>Klebsiella pneumoniae strain KP04 plasmid pKP04VIM, complete sequence.</title>
        <authorList>
            <person name="Li R."/>
            <person name="Lin D."/>
            <person name="Chen C."/>
        </authorList>
    </citation>
    <scope>NUCLEOTIDE SEQUENCE</scope>
    <source>
        <plasmid evidence="1">pKP04VIM</plasmid>
    </source>
</reference>
<geneLocation type="plasmid" evidence="1">
    <name>pKP04VIM</name>
</geneLocation>
<dbReference type="AlphaFoldDB" id="A0A1B1LQU4"/>
<dbReference type="EMBL" id="KU318421">
    <property type="protein sequence ID" value="ANS55425.1"/>
    <property type="molecule type" value="Genomic_DNA"/>
</dbReference>
<protein>
    <submittedName>
        <fullName evidence="1">Uncharacterized protein</fullName>
    </submittedName>
</protein>
<sequence length="69" mass="7606">MINKRKNHRVIICSALVLGGFLLGSVNYGMLKLMINNGVLGNVSEIMTVKKVSHDDPFESESSRRMAGQ</sequence>
<name>A0A1B1LQU4_KLEPN</name>
<evidence type="ECO:0000313" key="1">
    <source>
        <dbReference type="EMBL" id="ANS55425.1"/>
    </source>
</evidence>
<accession>A0A1B1LQU4</accession>
<dbReference type="GeneID" id="93756999"/>